<gene>
    <name evidence="2" type="ORF">PRELSG_0208700</name>
</gene>
<dbReference type="OMA" id="MWNDDIN"/>
<feature type="compositionally biased region" description="Low complexity" evidence="1">
    <location>
        <begin position="728"/>
        <end position="745"/>
    </location>
</feature>
<dbReference type="SUPFAM" id="SSF52047">
    <property type="entry name" value="RNI-like"/>
    <property type="match status" value="1"/>
</dbReference>
<keyword evidence="3" id="KW-1185">Reference proteome</keyword>
<evidence type="ECO:0000256" key="1">
    <source>
        <dbReference type="SAM" id="MobiDB-lite"/>
    </source>
</evidence>
<feature type="region of interest" description="Disordered" evidence="1">
    <location>
        <begin position="824"/>
        <end position="875"/>
    </location>
</feature>
<dbReference type="EMBL" id="LN835297">
    <property type="protein sequence ID" value="CRH03062.1"/>
    <property type="molecule type" value="Genomic_DNA"/>
</dbReference>
<reference evidence="2 3" key="1">
    <citation type="submission" date="2015-04" db="EMBL/GenBank/DDBJ databases">
        <authorList>
            <consortium name="Pathogen Informatics"/>
        </authorList>
    </citation>
    <scope>NUCLEOTIDE SEQUENCE [LARGE SCALE GENOMIC DNA]</scope>
    <source>
        <strain evidence="2 3">SGS1</strain>
    </source>
</reference>
<feature type="region of interest" description="Disordered" evidence="1">
    <location>
        <begin position="1567"/>
        <end position="1642"/>
    </location>
</feature>
<dbReference type="VEuPathDB" id="PlasmoDB:PRELSG_0208700"/>
<dbReference type="GeneID" id="39734506"/>
<feature type="region of interest" description="Disordered" evidence="1">
    <location>
        <begin position="676"/>
        <end position="750"/>
    </location>
</feature>
<feature type="compositionally biased region" description="Low complexity" evidence="1">
    <location>
        <begin position="824"/>
        <end position="845"/>
    </location>
</feature>
<organism evidence="2 3">
    <name type="scientific">Plasmodium relictum</name>
    <dbReference type="NCBI Taxonomy" id="85471"/>
    <lineage>
        <taxon>Eukaryota</taxon>
        <taxon>Sar</taxon>
        <taxon>Alveolata</taxon>
        <taxon>Apicomplexa</taxon>
        <taxon>Aconoidasida</taxon>
        <taxon>Haemosporida</taxon>
        <taxon>Plasmodiidae</taxon>
        <taxon>Plasmodium</taxon>
        <taxon>Plasmodium (Haemamoeba)</taxon>
    </lineage>
</organism>
<name>A0A1J1HDA3_PLARL</name>
<protein>
    <submittedName>
        <fullName evidence="2">Uncharacterized protein</fullName>
    </submittedName>
</protein>
<accession>A0A1J1HDA3</accession>
<dbReference type="Proteomes" id="UP000220158">
    <property type="component" value="Chromosome 2"/>
</dbReference>
<sequence length="1984" mass="230879">MESYIRESRKLTFKSSKGKKQLRYLDISLNNKSLYDSHILELVKILKKIIKIVYNTYYCLNIDLSENHITCLGLKTLLKYVLNYNENIGINILKIYKNSIKDDGVSLIKQLVYIQKIPMEELHLSHNFIQDNTCKELLLSFVQAKRDSNYVYPRYDKYQNPYKHVQIPVWIRLEYNCIQNPKELLKEVEEFAKKKRGYKSNLIICSALKSDKRCCPYKCLNATVRNTPIMHVYMFIHQKENLTNGKVKEEKKEFFSVDAIERTENSLEKKNSEEKLKIDSKITNKNYKEEEEDDNDEDDDNDEEDDDNDEEGDDNDEDDDIDEEDDDNDDDDYNFKEMKSFVDIGKCIKNENNISSSYNSLDNKLINNNAKNNDRNQINLINNVNSFPLYIILDCSAVLDMKELWKDKSLLPFSFPGLLYLYNNKLLKNNNDKSKDKNSTFNDSFICLMCSYVANELKIVCQKSEIIRQKMVNLKLNIWDKLSELGIIEFLSVPKNFKEKKKNFLNSSFLTDEQIKLANEYYDISHETLQMIQFSILWSTYIFKISNKEIIIENNKKEINKADVKKSKKTIFTEVLYLTSSSNIYSFFEYLYEQDINFILPLCVTVNQINKYIQDEHSYIIDLLINNKTDKNIKFDFNKSFFQQFIKEKYSKYLQYTKDESTCDINEKKNNNVDVDKKKSSIKNDQSVSKSIEKNKNIISSSEKQTDNDSKNKSFNNNTNQVKEKKIATVNNIKKKTNINSNNDNKNNDQIKEMKHTNSNHNLVNDKNNTNNDLKNKNLNNDIFNSSCNDENNFDLKIKKKKNNNNNNNNNNIFNNSSTIINNNNIDSSNNNKNKLNENINNYENNKNKIDDNKKKNTSNITNDNNNDYDNNTNRNRMHYLNVKDTMNKNTNMANIYNRNAYINNENTRKNNIINNLINYVPLLNKNGDNENVIKGMKTVNKDIDVNNLIYENKVDNNLNIQNSSPYDMYDIKSVKSLSNENINKLCNINNNNNNNYSNSNNNNNNNNTNTNKDDCFNENNIYVKKNNETNKNQYYTMDEYKKLNLKVLNMNDLDLLEKRTDFNLLKNIEMNKNNNNDNFIRDNLKNLESLPKNNFLENMYCNLENKIINNNNKENTNKIIDKESSYNFSSNKEDNVNIYELLINAFNEKKKNIHDYNENNNLHMDNNVRVDKNLSVFTQMKIKNNTNELNKNVDSFDKMNYTSPNLSKNITNNNSKNINVNNSNNNRNNTSNSEHNSLFSLNNSFLNNSNLNQITRNQQVNKNDTFLPTKINIANNNNSFDNVHINNNNGIIENKKKGKNNNIYELSDAKDNIIFNKSNVNILNNNDCKSNLNNSIGNVSINDNSHISKNSNNSINNNLINNNSIKKLIAQKLNLETNNNELELNNLMESLQKNLKDNSSFCIENNNNNNNITTNENTISIFNQNMMKNELDINNNREYKLIELKNIFDKYKVDILNTSLLLEELILNQSICKFIPTDLYNKILKCYEKLDQILVNLNCYKDDFNITNSKNINNKVDHNILYEEFKNYWDKAFSKNNSTLSTKEIKNLPNIIHNNQKMNVMTPHHNFIVSNNNNDNNNNNNHNHNNNNNDNINNNNNNNDNNDNNKNNHSSNNSNDNNNKKNNHSNNNSYDNNNNTTTTNNNINKINSINANQLYYNSINNANKINSSLNTNNHLNNSIKINQIHNVIKTNKINNPVNTTSINNTINSNKVNSTNITNPLSSSVNSNQLNNTINNNLDINFNNLKNNSSQKKYLNGDTPSFINNLGDNNVNSNSTISGNILNINNNCSNLNKLTKDLNNLKSMNNEREIDIDTNDLKNKNKLLMLNNNLPNVKVNEKSLLDYNPMINTENFLKKNNSYNDSASNLLSLINMNKNKNVLNHQKINSDKYKNDYNTNELNASTNNNFKKLLNNENLYMLNKSSLNDINLKYVEALSNQLNFVSSENKKGDQDKSDIDVLNFQKELESKCNNPLIDLCEKANIKKL</sequence>
<evidence type="ECO:0000313" key="2">
    <source>
        <dbReference type="EMBL" id="CRH03062.1"/>
    </source>
</evidence>
<feature type="compositionally biased region" description="Basic and acidic residues" evidence="1">
    <location>
        <begin position="846"/>
        <end position="855"/>
    </location>
</feature>
<proteinExistence type="predicted"/>
<feature type="compositionally biased region" description="Low complexity" evidence="1">
    <location>
        <begin position="858"/>
        <end position="874"/>
    </location>
</feature>
<feature type="compositionally biased region" description="Acidic residues" evidence="1">
    <location>
        <begin position="289"/>
        <end position="332"/>
    </location>
</feature>
<evidence type="ECO:0000313" key="3">
    <source>
        <dbReference type="Proteomes" id="UP000220158"/>
    </source>
</evidence>
<feature type="region of interest" description="Disordered" evidence="1">
    <location>
        <begin position="282"/>
        <end position="334"/>
    </location>
</feature>
<dbReference type="OrthoDB" id="431154at2759"/>
<feature type="compositionally biased region" description="Low complexity" evidence="1">
    <location>
        <begin position="1625"/>
        <end position="1642"/>
    </location>
</feature>
<dbReference type="KEGG" id="prel:PRELSG_0208700"/>
<feature type="compositionally biased region" description="Low complexity" evidence="1">
    <location>
        <begin position="1572"/>
        <end position="1618"/>
    </location>
</feature>
<dbReference type="RefSeq" id="XP_028535549.1">
    <property type="nucleotide sequence ID" value="XM_028679873.1"/>
</dbReference>